<dbReference type="STRING" id="44575.SAMN05216419_100824"/>
<proteinExistence type="predicted"/>
<dbReference type="eggNOG" id="COG4313">
    <property type="taxonomic scope" value="Bacteria"/>
</dbReference>
<evidence type="ECO:0000313" key="2">
    <source>
        <dbReference type="EMBL" id="SIO26106.1"/>
    </source>
</evidence>
<name>A0A1N6I238_9PROT</name>
<evidence type="ECO:0000313" key="3">
    <source>
        <dbReference type="Proteomes" id="UP000185062"/>
    </source>
</evidence>
<dbReference type="AlphaFoldDB" id="A0A1N6I238"/>
<reference evidence="2 3" key="1">
    <citation type="submission" date="2016-12" db="EMBL/GenBank/DDBJ databases">
        <authorList>
            <person name="Song W.-J."/>
            <person name="Kurnit D.M."/>
        </authorList>
    </citation>
    <scope>NUCLEOTIDE SEQUENCE [LARGE SCALE GENOMIC DNA]</scope>
    <source>
        <strain evidence="2 3">ATCC 49181</strain>
    </source>
</reference>
<keyword evidence="3" id="KW-1185">Reference proteome</keyword>
<evidence type="ECO:0008006" key="4">
    <source>
        <dbReference type="Google" id="ProtNLM"/>
    </source>
</evidence>
<dbReference type="EMBL" id="FSRO01000001">
    <property type="protein sequence ID" value="SIO26106.1"/>
    <property type="molecule type" value="Genomic_DNA"/>
</dbReference>
<dbReference type="Proteomes" id="UP000185062">
    <property type="component" value="Unassembled WGS sequence"/>
</dbReference>
<evidence type="ECO:0000256" key="1">
    <source>
        <dbReference type="SAM" id="MobiDB-lite"/>
    </source>
</evidence>
<dbReference type="eggNOG" id="COG2831">
    <property type="taxonomic scope" value="Bacteria"/>
</dbReference>
<dbReference type="InterPro" id="IPR021953">
    <property type="entry name" value="DUF3570"/>
</dbReference>
<dbReference type="RefSeq" id="WP_028461106.1">
    <property type="nucleotide sequence ID" value="NZ_FSRO01000001.1"/>
</dbReference>
<organism evidence="2 3">
    <name type="scientific">Nitrosomonas cryotolerans ATCC 49181</name>
    <dbReference type="NCBI Taxonomy" id="1131553"/>
    <lineage>
        <taxon>Bacteria</taxon>
        <taxon>Pseudomonadati</taxon>
        <taxon>Pseudomonadota</taxon>
        <taxon>Betaproteobacteria</taxon>
        <taxon>Nitrosomonadales</taxon>
        <taxon>Nitrosomonadaceae</taxon>
        <taxon>Nitrosomonas</taxon>
    </lineage>
</organism>
<accession>A0A1N6I238</accession>
<protein>
    <recommendedName>
        <fullName evidence="4">DUF3570 domain-containing protein</fullName>
    </recommendedName>
</protein>
<feature type="compositionally biased region" description="Basic and acidic residues" evidence="1">
    <location>
        <begin position="572"/>
        <end position="593"/>
    </location>
</feature>
<dbReference type="Pfam" id="PF12094">
    <property type="entry name" value="DUF3570"/>
    <property type="match status" value="1"/>
</dbReference>
<sequence>MESDSLKSGGRDRCFIVSHQSCEPASHITSSKNTTLQALTSAALVLPGLLLPPAQAADVGADSFSFQYSRFQEGKRKLFTVPNSAKPIEAEVIHASGNLSLTDRVKFSFNYTRDTWSGATPVTTAPLATNGNRPILRNLPSGVVVAGASPFVNTQILLDRQLNPIRQDALTGQIIGKDTRAVEILSSASPETRNAADFKLGYEWNEAALDIGGGLSLENDFESRYGNVSGRLDFNQKLTSLKLGLGYTSSDISAILDHDIVPYLTRTAFASQIESRGGSEILHGSRQDWTSHFGLTQILSKHALIDANIDYTHSTGFMENPYKAMTVIFVDPASLNDNQNTPIVGDVRALIEQRPNIRNQLAISTKYVQYVSKFDAALHLNYKFSYDDWGINTNTFSADWIQPLGRGWTLTPRVRYYSQDAASFYQPYLFSQQSFSSRAVDQLGRQIWVDVNNPDMQFVRDGNFNLRDSNGDLVDESLLNVQPKTDTFDADKLPDNFSSDHRLSGFGSLSGGFALNKTFVKGIELEAGFEYYTRASSLKLGGSGGTGFADFDYYVANAVIKINVEQLNFSTDDNHHRSHSDHNSVSDHHHGEHGPAGLMYSHMLDKAGDFMFGYRFMYSRQAGNMLRGAHPASDQMIVDLGCSDSTQCRFTPTYMNMNMHMLNIMYAPTDWLNVMLMPNFMDMDMDLRALSGRPAAIPGIHEHTGIAGHATGGVGDTVMSSLVKLYATSGHQLHMGLGLSAPTGNVDLELRRIFQIDGGLIHFGMQLGSGTWDFLPSLTYTGHSRRWSWGAQLNGVKRMEEQNKSGYRLGDMFQATTWGGYRLNRWLSASIRGIYTLQGAIKGDFNVFNARIGPMDFPTNQGGQYWDIGLGLNVSVPSGKFVGNSLGVEWLQPLRDDVNGFQLERKGALAATWGYSF</sequence>
<feature type="region of interest" description="Disordered" evidence="1">
    <location>
        <begin position="571"/>
        <end position="593"/>
    </location>
</feature>
<gene>
    <name evidence="2" type="ORF">SAMN02743940_1495</name>
</gene>